<dbReference type="AlphaFoldDB" id="A0A853IF28"/>
<proteinExistence type="predicted"/>
<protein>
    <submittedName>
        <fullName evidence="1">Uncharacterized protein</fullName>
    </submittedName>
</protein>
<sequence length="56" mass="6661">MDDDLLWDFSGDLDLFIESEKEVNRLLTDFDELIDCSGLDELMDFEGEEYYEEDMP</sequence>
<organism evidence="1 2">
    <name type="scientific">Spartinivicinus marinus</name>
    <dbReference type="NCBI Taxonomy" id="2994442"/>
    <lineage>
        <taxon>Bacteria</taxon>
        <taxon>Pseudomonadati</taxon>
        <taxon>Pseudomonadota</taxon>
        <taxon>Gammaproteobacteria</taxon>
        <taxon>Oceanospirillales</taxon>
        <taxon>Zooshikellaceae</taxon>
        <taxon>Spartinivicinus</taxon>
    </lineage>
</organism>
<evidence type="ECO:0000313" key="2">
    <source>
        <dbReference type="Proteomes" id="UP000569732"/>
    </source>
</evidence>
<dbReference type="RefSeq" id="WP_180570107.1">
    <property type="nucleotide sequence ID" value="NZ_JACCKB010000034.1"/>
</dbReference>
<dbReference type="Proteomes" id="UP000569732">
    <property type="component" value="Unassembled WGS sequence"/>
</dbReference>
<name>A0A853IF28_9GAMM</name>
<gene>
    <name evidence="1" type="ORF">H0A36_18895</name>
</gene>
<comment type="caution">
    <text evidence="1">The sequence shown here is derived from an EMBL/GenBank/DDBJ whole genome shotgun (WGS) entry which is preliminary data.</text>
</comment>
<keyword evidence="2" id="KW-1185">Reference proteome</keyword>
<evidence type="ECO:0000313" key="1">
    <source>
        <dbReference type="EMBL" id="NYZ68087.1"/>
    </source>
</evidence>
<accession>A0A853IF28</accession>
<dbReference type="EMBL" id="JACCKB010000034">
    <property type="protein sequence ID" value="NYZ68087.1"/>
    <property type="molecule type" value="Genomic_DNA"/>
</dbReference>
<reference evidence="1 2" key="1">
    <citation type="submission" date="2020-07" db="EMBL/GenBank/DDBJ databases">
        <title>Endozoicomonas sp. nov., isolated from sediment.</title>
        <authorList>
            <person name="Gu T."/>
        </authorList>
    </citation>
    <scope>NUCLEOTIDE SEQUENCE [LARGE SCALE GENOMIC DNA]</scope>
    <source>
        <strain evidence="1 2">SM1973</strain>
    </source>
</reference>